<keyword evidence="4" id="KW-0067">ATP-binding</keyword>
<dbReference type="NCBIfam" id="TIGR00016">
    <property type="entry name" value="ackA"/>
    <property type="match status" value="1"/>
</dbReference>
<dbReference type="OrthoDB" id="67445at2759"/>
<dbReference type="eggNOG" id="ENOG502QSJJ">
    <property type="taxonomic scope" value="Eukaryota"/>
</dbReference>
<evidence type="ECO:0000313" key="6">
    <source>
        <dbReference type="Proteomes" id="UP000008141"/>
    </source>
</evidence>
<gene>
    <name evidence="5" type="primary">ACK1</name>
    <name evidence="5" type="ORF">CHLNCDRAFT_9129</name>
</gene>
<protein>
    <submittedName>
        <fullName evidence="5">Uncharacterized protein ACK1</fullName>
    </submittedName>
</protein>
<dbReference type="Proteomes" id="UP000008141">
    <property type="component" value="Unassembled WGS sequence"/>
</dbReference>
<dbReference type="Gene3D" id="3.30.420.40">
    <property type="match status" value="2"/>
</dbReference>
<dbReference type="STRING" id="554065.E1Z224"/>
<feature type="non-terminal residue" evidence="5">
    <location>
        <position position="1"/>
    </location>
</feature>
<accession>E1Z224</accession>
<dbReference type="GeneID" id="17359406"/>
<dbReference type="OMA" id="HKYVSQR"/>
<evidence type="ECO:0000256" key="3">
    <source>
        <dbReference type="ARBA" id="ARBA00022777"/>
    </source>
</evidence>
<dbReference type="KEGG" id="cvr:CHLNCDRAFT_9129"/>
<name>E1Z224_CHLVA</name>
<dbReference type="GO" id="GO:0008776">
    <property type="term" value="F:acetate kinase activity"/>
    <property type="evidence" value="ECO:0007669"/>
    <property type="project" value="TreeGrafter"/>
</dbReference>
<dbReference type="PROSITE" id="PS01076">
    <property type="entry name" value="ACETATE_KINASE_2"/>
    <property type="match status" value="1"/>
</dbReference>
<dbReference type="PANTHER" id="PTHR21060">
    <property type="entry name" value="ACETATE KINASE"/>
    <property type="match status" value="1"/>
</dbReference>
<feature type="non-terminal residue" evidence="5">
    <location>
        <position position="335"/>
    </location>
</feature>
<dbReference type="AlphaFoldDB" id="E1Z224"/>
<organism evidence="6">
    <name type="scientific">Chlorella variabilis</name>
    <name type="common">Green alga</name>
    <dbReference type="NCBI Taxonomy" id="554065"/>
    <lineage>
        <taxon>Eukaryota</taxon>
        <taxon>Viridiplantae</taxon>
        <taxon>Chlorophyta</taxon>
        <taxon>core chlorophytes</taxon>
        <taxon>Trebouxiophyceae</taxon>
        <taxon>Chlorellales</taxon>
        <taxon>Chlorellaceae</taxon>
        <taxon>Chlorella clade</taxon>
        <taxon>Chlorella</taxon>
    </lineage>
</organism>
<proteinExistence type="inferred from homology"/>
<keyword evidence="1" id="KW-0808">Transferase</keyword>
<evidence type="ECO:0000256" key="2">
    <source>
        <dbReference type="ARBA" id="ARBA00022741"/>
    </source>
</evidence>
<dbReference type="HAMAP" id="MF_00020">
    <property type="entry name" value="Acetate_kinase"/>
    <property type="match status" value="1"/>
</dbReference>
<sequence>LPDHRAALRQVSRFLAAAFSPAFPHQVLGVGHRVVHGGTIGESVLIDERTRGAVEEASRLAPLHNPPSLHCIDAARSLFPDSPHVAVFDTTFHQTMPPEAYTYALPTDLCRQHGIRRYGFHGISYSHLTKEAARMLGKPPEHTNLIICHLGAGNSMCAVQGGRSVNTTMGLTPLEGLMMGSRCGDIDPAIVPFLIGHGWNAGEVEDMMNKRSGFLGMTGNIDVRSVEDRALAGDEACQLALAVYLRRLRKYLGAFLVDLGGQVDAIVFSAGKAQGRAARRPRIALSGLEWAGIEIDRAANDATVRGKAGEVQAAGSRVKVLVLPADEQLEIAEQT</sequence>
<evidence type="ECO:0000256" key="4">
    <source>
        <dbReference type="ARBA" id="ARBA00022840"/>
    </source>
</evidence>
<dbReference type="InParanoid" id="E1Z224"/>
<dbReference type="PRINTS" id="PR00471">
    <property type="entry name" value="ACETATEKNASE"/>
</dbReference>
<dbReference type="PANTHER" id="PTHR21060:SF15">
    <property type="entry name" value="ACETATE KINASE-RELATED"/>
    <property type="match status" value="1"/>
</dbReference>
<dbReference type="GO" id="GO:0005524">
    <property type="term" value="F:ATP binding"/>
    <property type="evidence" value="ECO:0007669"/>
    <property type="project" value="UniProtKB-KW"/>
</dbReference>
<keyword evidence="6" id="KW-1185">Reference proteome</keyword>
<dbReference type="RefSeq" id="XP_005852023.1">
    <property type="nucleotide sequence ID" value="XM_005851961.1"/>
</dbReference>
<dbReference type="EMBL" id="GL433835">
    <property type="protein sequence ID" value="EFN59921.1"/>
    <property type="molecule type" value="Genomic_DNA"/>
</dbReference>
<keyword evidence="3" id="KW-0418">Kinase</keyword>
<evidence type="ECO:0000313" key="5">
    <source>
        <dbReference type="EMBL" id="EFN59921.1"/>
    </source>
</evidence>
<dbReference type="InterPro" id="IPR043129">
    <property type="entry name" value="ATPase_NBD"/>
</dbReference>
<dbReference type="GO" id="GO:0006083">
    <property type="term" value="P:acetate metabolic process"/>
    <property type="evidence" value="ECO:0007669"/>
    <property type="project" value="TreeGrafter"/>
</dbReference>
<dbReference type="Pfam" id="PF00871">
    <property type="entry name" value="Acetate_kinase"/>
    <property type="match status" value="1"/>
</dbReference>
<reference evidence="5 6" key="1">
    <citation type="journal article" date="2010" name="Plant Cell">
        <title>The Chlorella variabilis NC64A genome reveals adaptation to photosymbiosis, coevolution with viruses, and cryptic sex.</title>
        <authorList>
            <person name="Blanc G."/>
            <person name="Duncan G."/>
            <person name="Agarkova I."/>
            <person name="Borodovsky M."/>
            <person name="Gurnon J."/>
            <person name="Kuo A."/>
            <person name="Lindquist E."/>
            <person name="Lucas S."/>
            <person name="Pangilinan J."/>
            <person name="Polle J."/>
            <person name="Salamov A."/>
            <person name="Terry A."/>
            <person name="Yamada T."/>
            <person name="Dunigan D.D."/>
            <person name="Grigoriev I.V."/>
            <person name="Claverie J.M."/>
            <person name="Van Etten J.L."/>
        </authorList>
    </citation>
    <scope>NUCLEOTIDE SEQUENCE [LARGE SCALE GENOMIC DNA]</scope>
    <source>
        <strain evidence="5 6">NC64A</strain>
    </source>
</reference>
<dbReference type="SUPFAM" id="SSF53067">
    <property type="entry name" value="Actin-like ATPase domain"/>
    <property type="match status" value="2"/>
</dbReference>
<keyword evidence="2" id="KW-0547">Nucleotide-binding</keyword>
<evidence type="ECO:0000256" key="1">
    <source>
        <dbReference type="ARBA" id="ARBA00022679"/>
    </source>
</evidence>
<dbReference type="InterPro" id="IPR023865">
    <property type="entry name" value="Aliphatic_acid_kinase_CS"/>
</dbReference>
<dbReference type="InterPro" id="IPR000890">
    <property type="entry name" value="Aliphatic_acid_kin_short-chain"/>
</dbReference>
<dbReference type="InterPro" id="IPR004372">
    <property type="entry name" value="Ac/propionate_kinase"/>
</dbReference>